<evidence type="ECO:0000313" key="1">
    <source>
        <dbReference type="EMBL" id="KKL84281.1"/>
    </source>
</evidence>
<dbReference type="EMBL" id="LAZR01021744">
    <property type="protein sequence ID" value="KKL84281.1"/>
    <property type="molecule type" value="Genomic_DNA"/>
</dbReference>
<gene>
    <name evidence="1" type="ORF">LCGC14_1966270</name>
</gene>
<organism evidence="1">
    <name type="scientific">marine sediment metagenome</name>
    <dbReference type="NCBI Taxonomy" id="412755"/>
    <lineage>
        <taxon>unclassified sequences</taxon>
        <taxon>metagenomes</taxon>
        <taxon>ecological metagenomes</taxon>
    </lineage>
</organism>
<sequence length="55" mass="6511">MVQNNMLKLYFAQMVSALEKKLKQKVTARRKFIYEIGRVGSRIFDDNWSIGWTTV</sequence>
<reference evidence="1" key="1">
    <citation type="journal article" date="2015" name="Nature">
        <title>Complex archaea that bridge the gap between prokaryotes and eukaryotes.</title>
        <authorList>
            <person name="Spang A."/>
            <person name="Saw J.H."/>
            <person name="Jorgensen S.L."/>
            <person name="Zaremba-Niedzwiedzka K."/>
            <person name="Martijn J."/>
            <person name="Lind A.E."/>
            <person name="van Eijk R."/>
            <person name="Schleper C."/>
            <person name="Guy L."/>
            <person name="Ettema T.J."/>
        </authorList>
    </citation>
    <scope>NUCLEOTIDE SEQUENCE</scope>
</reference>
<name>A0A0F9G1G9_9ZZZZ</name>
<feature type="non-terminal residue" evidence="1">
    <location>
        <position position="55"/>
    </location>
</feature>
<dbReference type="AlphaFoldDB" id="A0A0F9G1G9"/>
<accession>A0A0F9G1G9</accession>
<comment type="caution">
    <text evidence="1">The sequence shown here is derived from an EMBL/GenBank/DDBJ whole genome shotgun (WGS) entry which is preliminary data.</text>
</comment>
<protein>
    <submittedName>
        <fullName evidence="1">Uncharacterized protein</fullName>
    </submittedName>
</protein>
<proteinExistence type="predicted"/>